<keyword evidence="3" id="KW-1185">Reference proteome</keyword>
<feature type="compositionally biased region" description="Polar residues" evidence="1">
    <location>
        <begin position="157"/>
        <end position="167"/>
    </location>
</feature>
<accession>A0A8K0A109</accession>
<evidence type="ECO:0000256" key="1">
    <source>
        <dbReference type="SAM" id="MobiDB-lite"/>
    </source>
</evidence>
<feature type="compositionally biased region" description="Basic and acidic residues" evidence="1">
    <location>
        <begin position="144"/>
        <end position="156"/>
    </location>
</feature>
<dbReference type="AlphaFoldDB" id="A0A8K0A109"/>
<feature type="compositionally biased region" description="Polar residues" evidence="1">
    <location>
        <begin position="287"/>
        <end position="312"/>
    </location>
</feature>
<dbReference type="OrthoDB" id="10008845at2759"/>
<feature type="region of interest" description="Disordered" evidence="1">
    <location>
        <begin position="16"/>
        <end position="71"/>
    </location>
</feature>
<proteinExistence type="predicted"/>
<dbReference type="Proteomes" id="UP000838412">
    <property type="component" value="Chromosome 5"/>
</dbReference>
<organism evidence="2 3">
    <name type="scientific">Branchiostoma lanceolatum</name>
    <name type="common">Common lancelet</name>
    <name type="synonym">Amphioxus lanceolatum</name>
    <dbReference type="NCBI Taxonomy" id="7740"/>
    <lineage>
        <taxon>Eukaryota</taxon>
        <taxon>Metazoa</taxon>
        <taxon>Chordata</taxon>
        <taxon>Cephalochordata</taxon>
        <taxon>Leptocardii</taxon>
        <taxon>Amphioxiformes</taxon>
        <taxon>Branchiostomatidae</taxon>
        <taxon>Branchiostoma</taxon>
    </lineage>
</organism>
<sequence>MSFEFLYHNRLKNAPKVKDESANRQIRLSENSYKRGGERVRRASEKEDEKDVQDGGSSVFSDDNEADLELPPEVVRYETLSKSSIRRMQELREEIEQGKRYRRENEPDRKKQQNPLEWEKVKGKKGFRRSGSMESEDSVATNSDDLKDFATVRRQLEQNFQRSQSVETLKGKENGPSPVRSVSFDPNVDVRKIPRDDYPSNKNDYHDMVEDLKSVGTKTLVIEPEKRVISTKQQPRADGGIVVSESPRSSPGRKPVPPSHGSYTITTQRPQAPTVLSPPTSPRRTTEPQQYSLADSGPRFQTNNARPAENSSGAGGSWRLVQNGVQAETGEAIPQGARIEYGPDGRMWVYARQEHVQWTTVHLTDSNSHPAPVSPRHHANDHRPPSSTSHVSVLNTDSVPHLTIQQNDTDHDSVTITNNGNIKGRDGKTVIQSAQNRAAGARAGVSLSGSTRDGHTDTPSHFQNGHVAKTDFTEEKSINFQSETDSSDPYRGYFDQGAFDRDDSLSSSYTSGYRNDVELERVRQGMEMSMDFVDESGGRSRKIPSDDFVGW</sequence>
<feature type="compositionally biased region" description="Basic and acidic residues" evidence="1">
    <location>
        <begin position="188"/>
        <end position="213"/>
    </location>
</feature>
<feature type="region of interest" description="Disordered" evidence="1">
    <location>
        <begin position="96"/>
        <end position="317"/>
    </location>
</feature>
<reference evidence="2" key="1">
    <citation type="submission" date="2022-01" db="EMBL/GenBank/DDBJ databases">
        <authorList>
            <person name="Braso-Vives M."/>
        </authorList>
    </citation>
    <scope>NUCLEOTIDE SEQUENCE</scope>
</reference>
<name>A0A8K0A109_BRALA</name>
<feature type="region of interest" description="Disordered" evidence="1">
    <location>
        <begin position="405"/>
        <end position="465"/>
    </location>
</feature>
<evidence type="ECO:0000313" key="2">
    <source>
        <dbReference type="EMBL" id="CAH1266574.1"/>
    </source>
</evidence>
<feature type="compositionally biased region" description="Polar residues" evidence="1">
    <location>
        <begin position="261"/>
        <end position="271"/>
    </location>
</feature>
<feature type="region of interest" description="Disordered" evidence="1">
    <location>
        <begin position="364"/>
        <end position="393"/>
    </location>
</feature>
<feature type="compositionally biased region" description="Basic and acidic residues" evidence="1">
    <location>
        <begin position="32"/>
        <end position="53"/>
    </location>
</feature>
<dbReference type="EMBL" id="OV696690">
    <property type="protein sequence ID" value="CAH1266574.1"/>
    <property type="molecule type" value="Genomic_DNA"/>
</dbReference>
<feature type="compositionally biased region" description="Basic and acidic residues" evidence="1">
    <location>
        <begin position="96"/>
        <end position="121"/>
    </location>
</feature>
<protein>
    <submittedName>
        <fullName evidence="2">Hypp3428 protein</fullName>
    </submittedName>
</protein>
<evidence type="ECO:0000313" key="3">
    <source>
        <dbReference type="Proteomes" id="UP000838412"/>
    </source>
</evidence>
<gene>
    <name evidence="2" type="primary">Hypp3428</name>
    <name evidence="2" type="ORF">BLAG_LOCUS20138</name>
</gene>